<comment type="caution">
    <text evidence="9">The sequence shown here is derived from an EMBL/GenBank/DDBJ whole genome shotgun (WGS) entry which is preliminary data.</text>
</comment>
<gene>
    <name evidence="9" type="ORF">ACFSJ0_50330</name>
</gene>
<dbReference type="InterPro" id="IPR027379">
    <property type="entry name" value="CLS_N"/>
</dbReference>
<evidence type="ECO:0000256" key="6">
    <source>
        <dbReference type="SAM" id="MobiDB-lite"/>
    </source>
</evidence>
<sequence length="146" mass="16215">MSAPRAGATFECRDESADDKGTPDEGLAKENSVLYLSEALGLATMVLWLYCLFDAITTPEEACRNLPKILWVLVVLLFPLVGSVIWLVAGRPQAVQAARPTGFPEYDRPGRATASNPDDDEEFLRRLRERAEEQRRNAPKPPDEDA</sequence>
<reference evidence="10" key="1">
    <citation type="journal article" date="2019" name="Int. J. Syst. Evol. Microbiol.">
        <title>The Global Catalogue of Microorganisms (GCM) 10K type strain sequencing project: providing services to taxonomists for standard genome sequencing and annotation.</title>
        <authorList>
            <consortium name="The Broad Institute Genomics Platform"/>
            <consortium name="The Broad Institute Genome Sequencing Center for Infectious Disease"/>
            <person name="Wu L."/>
            <person name="Ma J."/>
        </authorList>
    </citation>
    <scope>NUCLEOTIDE SEQUENCE [LARGE SCALE GENOMIC DNA]</scope>
    <source>
        <strain evidence="10">CGMCC 1.15399</strain>
    </source>
</reference>
<evidence type="ECO:0000256" key="1">
    <source>
        <dbReference type="ARBA" id="ARBA00004651"/>
    </source>
</evidence>
<proteinExistence type="predicted"/>
<evidence type="ECO:0000256" key="3">
    <source>
        <dbReference type="ARBA" id="ARBA00022692"/>
    </source>
</evidence>
<feature type="transmembrane region" description="Helical" evidence="7">
    <location>
        <begin position="33"/>
        <end position="57"/>
    </location>
</feature>
<keyword evidence="5 7" id="KW-0472">Membrane</keyword>
<evidence type="ECO:0000313" key="10">
    <source>
        <dbReference type="Proteomes" id="UP001597097"/>
    </source>
</evidence>
<organism evidence="9 10">
    <name type="scientific">Nonomuraea guangzhouensis</name>
    <dbReference type="NCBI Taxonomy" id="1291555"/>
    <lineage>
        <taxon>Bacteria</taxon>
        <taxon>Bacillati</taxon>
        <taxon>Actinomycetota</taxon>
        <taxon>Actinomycetes</taxon>
        <taxon>Streptosporangiales</taxon>
        <taxon>Streptosporangiaceae</taxon>
        <taxon>Nonomuraea</taxon>
    </lineage>
</organism>
<feature type="region of interest" description="Disordered" evidence="6">
    <location>
        <begin position="99"/>
        <end position="122"/>
    </location>
</feature>
<evidence type="ECO:0000256" key="7">
    <source>
        <dbReference type="SAM" id="Phobius"/>
    </source>
</evidence>
<evidence type="ECO:0000259" key="8">
    <source>
        <dbReference type="Pfam" id="PF13396"/>
    </source>
</evidence>
<evidence type="ECO:0000313" key="9">
    <source>
        <dbReference type="EMBL" id="MFD1545317.1"/>
    </source>
</evidence>
<dbReference type="EMBL" id="JBHUCM010000047">
    <property type="protein sequence ID" value="MFD1545317.1"/>
    <property type="molecule type" value="Genomic_DNA"/>
</dbReference>
<keyword evidence="3 7" id="KW-0812">Transmembrane</keyword>
<dbReference type="RefSeq" id="WP_246651919.1">
    <property type="nucleotide sequence ID" value="NZ_JAHKRM010000013.1"/>
</dbReference>
<dbReference type="Pfam" id="PF13396">
    <property type="entry name" value="PLDc_N"/>
    <property type="match status" value="1"/>
</dbReference>
<feature type="region of interest" description="Disordered" evidence="6">
    <location>
        <begin position="1"/>
        <end position="25"/>
    </location>
</feature>
<feature type="transmembrane region" description="Helical" evidence="7">
    <location>
        <begin position="69"/>
        <end position="89"/>
    </location>
</feature>
<feature type="compositionally biased region" description="Basic and acidic residues" evidence="6">
    <location>
        <begin position="11"/>
        <end position="25"/>
    </location>
</feature>
<keyword evidence="10" id="KW-1185">Reference proteome</keyword>
<protein>
    <submittedName>
        <fullName evidence="9">PLDc N-terminal domain-containing protein</fullName>
    </submittedName>
</protein>
<evidence type="ECO:0000256" key="4">
    <source>
        <dbReference type="ARBA" id="ARBA00022989"/>
    </source>
</evidence>
<name>A0ABW4GVN4_9ACTN</name>
<evidence type="ECO:0000256" key="2">
    <source>
        <dbReference type="ARBA" id="ARBA00022475"/>
    </source>
</evidence>
<accession>A0ABW4GVN4</accession>
<evidence type="ECO:0000256" key="5">
    <source>
        <dbReference type="ARBA" id="ARBA00023136"/>
    </source>
</evidence>
<keyword evidence="4 7" id="KW-1133">Transmembrane helix</keyword>
<feature type="domain" description="Cardiolipin synthase N-terminal" evidence="8">
    <location>
        <begin position="46"/>
        <end position="91"/>
    </location>
</feature>
<dbReference type="Proteomes" id="UP001597097">
    <property type="component" value="Unassembled WGS sequence"/>
</dbReference>
<keyword evidence="2" id="KW-1003">Cell membrane</keyword>
<comment type="subcellular location">
    <subcellularLocation>
        <location evidence="1">Cell membrane</location>
        <topology evidence="1">Multi-pass membrane protein</topology>
    </subcellularLocation>
</comment>